<dbReference type="EMBL" id="LR590463">
    <property type="protein sequence ID" value="VTP67850.1"/>
    <property type="molecule type" value="Genomic_DNA"/>
</dbReference>
<evidence type="ECO:0000313" key="2">
    <source>
        <dbReference type="Proteomes" id="UP000307968"/>
    </source>
</evidence>
<name>A0A4U9HU15_SERRU</name>
<evidence type="ECO:0000313" key="1">
    <source>
        <dbReference type="EMBL" id="VTP67850.1"/>
    </source>
</evidence>
<organism evidence="1 2">
    <name type="scientific">Serratia rubidaea</name>
    <name type="common">Serratia marinorubra</name>
    <dbReference type="NCBI Taxonomy" id="61652"/>
    <lineage>
        <taxon>Bacteria</taxon>
        <taxon>Pseudomonadati</taxon>
        <taxon>Pseudomonadota</taxon>
        <taxon>Gammaproteobacteria</taxon>
        <taxon>Enterobacterales</taxon>
        <taxon>Yersiniaceae</taxon>
        <taxon>Serratia</taxon>
    </lineage>
</organism>
<accession>A0A4U9HU15</accession>
<gene>
    <name evidence="1" type="ORF">NCTC12971_05317</name>
</gene>
<dbReference type="AlphaFoldDB" id="A0A4U9HU15"/>
<protein>
    <submittedName>
        <fullName evidence="1">Uncharacterized protein</fullName>
    </submittedName>
</protein>
<reference evidence="1 2" key="1">
    <citation type="submission" date="2019-05" db="EMBL/GenBank/DDBJ databases">
        <authorList>
            <consortium name="Pathogen Informatics"/>
        </authorList>
    </citation>
    <scope>NUCLEOTIDE SEQUENCE [LARGE SCALE GENOMIC DNA]</scope>
    <source>
        <strain evidence="1 2">NCTC12971</strain>
    </source>
</reference>
<sequence>MLRGEPRRAIGCFDWDPFVAMLGDEIMMVKQDVGAMMTEVFRQVESGISGTALTEIPVQLMA</sequence>
<proteinExistence type="predicted"/>
<dbReference type="Proteomes" id="UP000307968">
    <property type="component" value="Chromosome"/>
</dbReference>